<protein>
    <submittedName>
        <fullName evidence="2">Helix-turn-helix transcriptional regulator</fullName>
    </submittedName>
</protein>
<comment type="caution">
    <text evidence="2">The sequence shown here is derived from an EMBL/GenBank/DDBJ whole genome shotgun (WGS) entry which is preliminary data.</text>
</comment>
<reference evidence="2 3" key="1">
    <citation type="submission" date="2020-07" db="EMBL/GenBank/DDBJ databases">
        <title>Luteimonas sp. SJ-92.</title>
        <authorList>
            <person name="Huang X.-X."/>
            <person name="Xu L."/>
            <person name="Sun J.-Q."/>
        </authorList>
    </citation>
    <scope>NUCLEOTIDE SEQUENCE [LARGE SCALE GENOMIC DNA]</scope>
    <source>
        <strain evidence="2 3">SJ-92</strain>
    </source>
</reference>
<evidence type="ECO:0000313" key="3">
    <source>
        <dbReference type="Proteomes" id="UP000578091"/>
    </source>
</evidence>
<dbReference type="Gene3D" id="1.10.260.40">
    <property type="entry name" value="lambda repressor-like DNA-binding domains"/>
    <property type="match status" value="1"/>
</dbReference>
<dbReference type="InterPro" id="IPR041413">
    <property type="entry name" value="MLTR_LBD"/>
</dbReference>
<dbReference type="CDD" id="cd00093">
    <property type="entry name" value="HTH_XRE"/>
    <property type="match status" value="1"/>
</dbReference>
<dbReference type="SMART" id="SM00530">
    <property type="entry name" value="HTH_XRE"/>
    <property type="match status" value="1"/>
</dbReference>
<feature type="domain" description="HTH cro/C1-type" evidence="1">
    <location>
        <begin position="15"/>
        <end position="69"/>
    </location>
</feature>
<dbReference type="InterPro" id="IPR001387">
    <property type="entry name" value="Cro/C1-type_HTH"/>
</dbReference>
<accession>A0A853JCZ1</accession>
<dbReference type="PANTHER" id="PTHR35010:SF4">
    <property type="entry name" value="BLL5781 PROTEIN"/>
    <property type="match status" value="1"/>
</dbReference>
<proteinExistence type="predicted"/>
<gene>
    <name evidence="2" type="ORF">H0E84_12195</name>
</gene>
<dbReference type="SUPFAM" id="SSF47413">
    <property type="entry name" value="lambda repressor-like DNA-binding domains"/>
    <property type="match status" value="1"/>
</dbReference>
<sequence>MTPPASVQRPVGEQLRHWRRRRLLSQEDLAGLAGISSRHLSFMETGRSVPSRAMLLRLSDRLDVPLRDRNRLFTAAGYAPVYGERALDDSGLEAARRTIDRLLRGHEPYPALAVDRHWQMQAANRALAPFLRGVAPELLVPPVNVLRLSLHPEGVAPRIVNLGQWRAHLLDRLRRQVEASGDDVLDALLQELLGYPAPEHDETPDPAAIAVPMRLRSEVGELSFLSTTTVFGTPVEVTLSELAIESFFPADAKTAKVMRAMSLVGRVMRFRLPLPQRRS</sequence>
<dbReference type="EMBL" id="JACCKA010000072">
    <property type="protein sequence ID" value="NZA27141.1"/>
    <property type="molecule type" value="Genomic_DNA"/>
</dbReference>
<dbReference type="Pfam" id="PF13560">
    <property type="entry name" value="HTH_31"/>
    <property type="match status" value="1"/>
</dbReference>
<dbReference type="Pfam" id="PF17765">
    <property type="entry name" value="MLTR_LBD"/>
    <property type="match status" value="1"/>
</dbReference>
<dbReference type="InterPro" id="IPR010982">
    <property type="entry name" value="Lambda_DNA-bd_dom_sf"/>
</dbReference>
<dbReference type="Proteomes" id="UP000578091">
    <property type="component" value="Unassembled WGS sequence"/>
</dbReference>
<dbReference type="PANTHER" id="PTHR35010">
    <property type="entry name" value="BLL4672 PROTEIN-RELATED"/>
    <property type="match status" value="1"/>
</dbReference>
<dbReference type="AlphaFoldDB" id="A0A853JCZ1"/>
<name>A0A853JCZ1_9GAMM</name>
<evidence type="ECO:0000313" key="2">
    <source>
        <dbReference type="EMBL" id="NZA27141.1"/>
    </source>
</evidence>
<evidence type="ECO:0000259" key="1">
    <source>
        <dbReference type="PROSITE" id="PS50943"/>
    </source>
</evidence>
<dbReference type="RefSeq" id="WP_180678918.1">
    <property type="nucleotide sequence ID" value="NZ_JACCKA010000072.1"/>
</dbReference>
<dbReference type="GO" id="GO:0003677">
    <property type="term" value="F:DNA binding"/>
    <property type="evidence" value="ECO:0007669"/>
    <property type="project" value="InterPro"/>
</dbReference>
<keyword evidence="3" id="KW-1185">Reference proteome</keyword>
<organism evidence="2 3">
    <name type="scientific">Luteimonas salinisoli</name>
    <dbReference type="NCBI Taxonomy" id="2752307"/>
    <lineage>
        <taxon>Bacteria</taxon>
        <taxon>Pseudomonadati</taxon>
        <taxon>Pseudomonadota</taxon>
        <taxon>Gammaproteobacteria</taxon>
        <taxon>Lysobacterales</taxon>
        <taxon>Lysobacteraceae</taxon>
        <taxon>Luteimonas</taxon>
    </lineage>
</organism>
<dbReference type="PROSITE" id="PS50943">
    <property type="entry name" value="HTH_CROC1"/>
    <property type="match status" value="1"/>
</dbReference>
<dbReference type="Gene3D" id="3.30.450.180">
    <property type="match status" value="1"/>
</dbReference>